<dbReference type="PANTHER" id="PTHR42928">
    <property type="entry name" value="TRICARBOXYLATE-BINDING PROTEIN"/>
    <property type="match status" value="1"/>
</dbReference>
<protein>
    <submittedName>
        <fullName evidence="2">Tripartite tricarboxylate transporter substrate binding protein</fullName>
    </submittedName>
</protein>
<reference evidence="2" key="1">
    <citation type="submission" date="2022-10" db="EMBL/GenBank/DDBJ databases">
        <title>Characterization and whole genome sequencing of a new Roseateles species, isolated from fresh water.</title>
        <authorList>
            <person name="Guliayeva D.Y."/>
            <person name="Akhremchuk A.E."/>
            <person name="Sikolenko M.A."/>
            <person name="Valentovich L.N."/>
            <person name="Sidarenka A.V."/>
        </authorList>
    </citation>
    <scope>NUCLEOTIDE SEQUENCE</scope>
    <source>
        <strain evidence="2">BIM B-1768</strain>
    </source>
</reference>
<name>A0ABY6AUB3_9BURK</name>
<dbReference type="Gene3D" id="3.40.190.150">
    <property type="entry name" value="Bordetella uptake gene, domain 1"/>
    <property type="match status" value="1"/>
</dbReference>
<keyword evidence="3" id="KW-1185">Reference proteome</keyword>
<dbReference type="InterPro" id="IPR042100">
    <property type="entry name" value="Bug_dom1"/>
</dbReference>
<organism evidence="2 3">
    <name type="scientific">Roseateles amylovorans</name>
    <dbReference type="NCBI Taxonomy" id="2978473"/>
    <lineage>
        <taxon>Bacteria</taxon>
        <taxon>Pseudomonadati</taxon>
        <taxon>Pseudomonadota</taxon>
        <taxon>Betaproteobacteria</taxon>
        <taxon>Burkholderiales</taxon>
        <taxon>Sphaerotilaceae</taxon>
        <taxon>Roseateles</taxon>
    </lineage>
</organism>
<proteinExistence type="inferred from homology"/>
<evidence type="ECO:0000313" key="3">
    <source>
        <dbReference type="Proteomes" id="UP001064933"/>
    </source>
</evidence>
<dbReference type="SUPFAM" id="SSF53850">
    <property type="entry name" value="Periplasmic binding protein-like II"/>
    <property type="match status" value="1"/>
</dbReference>
<dbReference type="InterPro" id="IPR005064">
    <property type="entry name" value="BUG"/>
</dbReference>
<dbReference type="PIRSF" id="PIRSF017082">
    <property type="entry name" value="YflP"/>
    <property type="match status" value="1"/>
</dbReference>
<dbReference type="RefSeq" id="WP_261756336.1">
    <property type="nucleotide sequence ID" value="NZ_CP104562.2"/>
</dbReference>
<gene>
    <name evidence="2" type="ORF">N4261_16315</name>
</gene>
<dbReference type="PANTHER" id="PTHR42928:SF5">
    <property type="entry name" value="BLR1237 PROTEIN"/>
    <property type="match status" value="1"/>
</dbReference>
<sequence>MQRRNLLTAALTAGVTLPSWAQDRFPSRPITLICPWPAGGSSDAVMRAFGDSLARQLGVPVVVENRPGAGGTLGASLMLTAKPDGYTLTQLPLGVYRLPHMQKMPFDPVRDLQHVIGLTGYTFGIVCTMDAPFRNLKEMVTWARARPGQLIYGHTGTGTTPHLAFEEFAHKAGFTTQDVPYKGTAEIMQAILGGHVPVMSGTPEFVPHVKAGKLRFLATLGRERNRAFPDVPTVKESGWDTVSDSPFGIGAPRGTDPAVVRTLHDAFKRTLEDPHLLETLDRYYQPVLYMSTEDYGRYAQRTFEAERLTIERMGLARKG</sequence>
<comment type="similarity">
    <text evidence="1">Belongs to the UPF0065 (bug) family.</text>
</comment>
<dbReference type="Gene3D" id="3.40.190.10">
    <property type="entry name" value="Periplasmic binding protein-like II"/>
    <property type="match status" value="1"/>
</dbReference>
<dbReference type="EMBL" id="CP104562">
    <property type="protein sequence ID" value="UXH76602.1"/>
    <property type="molecule type" value="Genomic_DNA"/>
</dbReference>
<dbReference type="CDD" id="cd07012">
    <property type="entry name" value="PBP2_Bug_TTT"/>
    <property type="match status" value="1"/>
</dbReference>
<evidence type="ECO:0000313" key="2">
    <source>
        <dbReference type="EMBL" id="UXH76602.1"/>
    </source>
</evidence>
<dbReference type="Proteomes" id="UP001064933">
    <property type="component" value="Chromosome"/>
</dbReference>
<accession>A0ABY6AUB3</accession>
<dbReference type="Pfam" id="PF03401">
    <property type="entry name" value="TctC"/>
    <property type="match status" value="1"/>
</dbReference>
<evidence type="ECO:0000256" key="1">
    <source>
        <dbReference type="ARBA" id="ARBA00006987"/>
    </source>
</evidence>